<proteinExistence type="predicted"/>
<evidence type="ECO:0000313" key="1">
    <source>
        <dbReference type="EnsemblPlants" id="cds.evm.model.02.403"/>
    </source>
</evidence>
<dbReference type="Proteomes" id="UP000596661">
    <property type="component" value="Chromosome 2"/>
</dbReference>
<dbReference type="EMBL" id="UZAU01000105">
    <property type="status" value="NOT_ANNOTATED_CDS"/>
    <property type="molecule type" value="Genomic_DNA"/>
</dbReference>
<reference evidence="1" key="1">
    <citation type="submission" date="2018-11" db="EMBL/GenBank/DDBJ databases">
        <authorList>
            <person name="Grassa J C."/>
        </authorList>
    </citation>
    <scope>NUCLEOTIDE SEQUENCE [LARGE SCALE GENOMIC DNA]</scope>
</reference>
<dbReference type="EnsemblPlants" id="evm.model.02.403">
    <property type="protein sequence ID" value="cds.evm.model.02.403"/>
    <property type="gene ID" value="evm.TU.02.403"/>
</dbReference>
<reference evidence="1" key="2">
    <citation type="submission" date="2021-03" db="UniProtKB">
        <authorList>
            <consortium name="EnsemblPlants"/>
        </authorList>
    </citation>
    <scope>IDENTIFICATION</scope>
</reference>
<organism evidence="1 2">
    <name type="scientific">Cannabis sativa</name>
    <name type="common">Hemp</name>
    <name type="synonym">Marijuana</name>
    <dbReference type="NCBI Taxonomy" id="3483"/>
    <lineage>
        <taxon>Eukaryota</taxon>
        <taxon>Viridiplantae</taxon>
        <taxon>Streptophyta</taxon>
        <taxon>Embryophyta</taxon>
        <taxon>Tracheophyta</taxon>
        <taxon>Spermatophyta</taxon>
        <taxon>Magnoliopsida</taxon>
        <taxon>eudicotyledons</taxon>
        <taxon>Gunneridae</taxon>
        <taxon>Pentapetalae</taxon>
        <taxon>rosids</taxon>
        <taxon>fabids</taxon>
        <taxon>Rosales</taxon>
        <taxon>Cannabaceae</taxon>
        <taxon>Cannabis</taxon>
    </lineage>
</organism>
<name>A0A803P0X2_CANSA</name>
<protein>
    <submittedName>
        <fullName evidence="1">Uncharacterized protein</fullName>
    </submittedName>
</protein>
<sequence length="177" mass="19960">MVAEADKYKKINKVILEWEHGLRPSDGLTQAPSVIVMVKESRVHEEVLKGPLVVELEMKERWWLYRQKHEGSHHLLSHGGEDAINSQNQADPNQSPIKWLKRLSIRSTPLIAASIKGVKRMNPRKSESFAFNAIIRRASGAPVKLSRKARGNLGFLQKANRALNDIIKCALPFRSPG</sequence>
<dbReference type="Gramene" id="evm.model.02.403">
    <property type="protein sequence ID" value="cds.evm.model.02.403"/>
    <property type="gene ID" value="evm.TU.02.403"/>
</dbReference>
<dbReference type="AlphaFoldDB" id="A0A803P0X2"/>
<keyword evidence="2" id="KW-1185">Reference proteome</keyword>
<evidence type="ECO:0000313" key="2">
    <source>
        <dbReference type="Proteomes" id="UP000596661"/>
    </source>
</evidence>
<accession>A0A803P0X2</accession>